<accession>A0A816TXB2</accession>
<evidence type="ECO:0000313" key="2">
    <source>
        <dbReference type="EMBL" id="CAF2100699.1"/>
    </source>
</evidence>
<dbReference type="EMBL" id="CAJNRE010011355">
    <property type="protein sequence ID" value="CAF2100699.1"/>
    <property type="molecule type" value="Genomic_DNA"/>
</dbReference>
<keyword evidence="1" id="KW-1133">Transmembrane helix</keyword>
<protein>
    <submittedName>
        <fullName evidence="2">Uncharacterized protein</fullName>
    </submittedName>
</protein>
<comment type="caution">
    <text evidence="2">The sequence shown here is derived from an EMBL/GenBank/DDBJ whole genome shotgun (WGS) entry which is preliminary data.</text>
</comment>
<dbReference type="Proteomes" id="UP000663824">
    <property type="component" value="Unassembled WGS sequence"/>
</dbReference>
<evidence type="ECO:0000256" key="1">
    <source>
        <dbReference type="SAM" id="Phobius"/>
    </source>
</evidence>
<keyword evidence="1" id="KW-0472">Membrane</keyword>
<dbReference type="AlphaFoldDB" id="A0A816TXB2"/>
<gene>
    <name evidence="2" type="ORF">MBJ925_LOCUS22213</name>
</gene>
<feature type="transmembrane region" description="Helical" evidence="1">
    <location>
        <begin position="137"/>
        <end position="157"/>
    </location>
</feature>
<keyword evidence="1" id="KW-0812">Transmembrane</keyword>
<reference evidence="2" key="1">
    <citation type="submission" date="2021-02" db="EMBL/GenBank/DDBJ databases">
        <authorList>
            <person name="Nowell W R."/>
        </authorList>
    </citation>
    <scope>NUCLEOTIDE SEQUENCE</scope>
</reference>
<name>A0A816TXB2_9BILA</name>
<sequence>MTYCTDVSSLSGVAVGQRSDIVSLSKSSSFSPVYASTAWSILTLGEDSWSISSHINLVRRPDNGMFNNASIAAVMSQINIQQNHKTLITVSVSDPDGDTIRCRWANSSNGVDECGSICPPGSLPVNTAIYSNCTVEIIGASAASGYAIALMICYILIKQNQIIIFVFTYLGRRFH</sequence>
<evidence type="ECO:0000313" key="3">
    <source>
        <dbReference type="Proteomes" id="UP000663824"/>
    </source>
</evidence>
<organism evidence="2 3">
    <name type="scientific">Rotaria magnacalcarata</name>
    <dbReference type="NCBI Taxonomy" id="392030"/>
    <lineage>
        <taxon>Eukaryota</taxon>
        <taxon>Metazoa</taxon>
        <taxon>Spiralia</taxon>
        <taxon>Gnathifera</taxon>
        <taxon>Rotifera</taxon>
        <taxon>Eurotatoria</taxon>
        <taxon>Bdelloidea</taxon>
        <taxon>Philodinida</taxon>
        <taxon>Philodinidae</taxon>
        <taxon>Rotaria</taxon>
    </lineage>
</organism>
<proteinExistence type="predicted"/>